<dbReference type="InterPro" id="IPR015424">
    <property type="entry name" value="PyrdxlP-dep_Trfase"/>
</dbReference>
<dbReference type="PATRIC" id="fig|2064.6.peg.498"/>
<sequence>MEGARKIEDLIYYQVSEYKMRHGEGIHLYDADGRAYIDCASGTFNLSLGYGHPEIVKAMREQADLLVHATSTFRTEPVDRLVRRLVAVSPPNLTRVHLKVSGGATANEGAVKMAQVRTGRREVITLFRSHHGQTVLTTAMSGEAFRRAPFPTLVAGITHVPDPYCLRCFYRQSPDSCGLLCAERINDFIDHASSGSVACIVVEPVSGSGGNIVPPDGYLAALRRICDERGIVLVFDEVQTGIGRTGHMFAADHFGVRPDIITTAKGLGGSGAQVAAILTSEELAGLDGEYHSFTYGGNVLAAAAADKTLEIVSRPEFLAHVRAVGAHLMERLRDLATRYPRIGDVRGLGLMIGLELVDRDGRPDTPLTLHLAHRGMDHGLILRTSRYGRGNVLKIRPPLVITTEEADLLCDRLETLFAAEAT</sequence>
<comment type="similarity">
    <text evidence="5">Belongs to the class-III pyridoxal-phosphate-dependent aminotransferase family.</text>
</comment>
<keyword evidence="2 6" id="KW-0032">Aminotransferase</keyword>
<evidence type="ECO:0000256" key="5">
    <source>
        <dbReference type="RuleBase" id="RU003560"/>
    </source>
</evidence>
<evidence type="ECO:0000256" key="1">
    <source>
        <dbReference type="ARBA" id="ARBA00001933"/>
    </source>
</evidence>
<dbReference type="InterPro" id="IPR015422">
    <property type="entry name" value="PyrdxlP-dep_Trfase_small"/>
</dbReference>
<organism evidence="6 7">
    <name type="scientific">Kitasatospora griseola</name>
    <name type="common">Streptomyces griseolosporeus</name>
    <dbReference type="NCBI Taxonomy" id="2064"/>
    <lineage>
        <taxon>Bacteria</taxon>
        <taxon>Bacillati</taxon>
        <taxon>Actinomycetota</taxon>
        <taxon>Actinomycetes</taxon>
        <taxon>Kitasatosporales</taxon>
        <taxon>Streptomycetaceae</taxon>
        <taxon>Kitasatospora</taxon>
    </lineage>
</organism>
<dbReference type="InterPro" id="IPR049704">
    <property type="entry name" value="Aminotrans_3_PPA_site"/>
</dbReference>
<dbReference type="GO" id="GO:0042802">
    <property type="term" value="F:identical protein binding"/>
    <property type="evidence" value="ECO:0007669"/>
    <property type="project" value="TreeGrafter"/>
</dbReference>
<protein>
    <submittedName>
        <fullName evidence="6">4-aminobutyrate aminotransferase</fullName>
    </submittedName>
</protein>
<dbReference type="InterPro" id="IPR015421">
    <property type="entry name" value="PyrdxlP-dep_Trfase_major"/>
</dbReference>
<accession>A0A0D0Q5R9</accession>
<dbReference type="STRING" id="2064.TR51_02185"/>
<dbReference type="AlphaFoldDB" id="A0A0D0Q5R9"/>
<dbReference type="Gene3D" id="3.90.1150.10">
    <property type="entry name" value="Aspartate Aminotransferase, domain 1"/>
    <property type="match status" value="1"/>
</dbReference>
<proteinExistence type="inferred from homology"/>
<comment type="cofactor">
    <cofactor evidence="1">
        <name>pyridoxal 5'-phosphate</name>
        <dbReference type="ChEBI" id="CHEBI:597326"/>
    </cofactor>
</comment>
<dbReference type="PIRSF" id="PIRSF000521">
    <property type="entry name" value="Transaminase_4ab_Lys_Orn"/>
    <property type="match status" value="1"/>
</dbReference>
<dbReference type="PANTHER" id="PTHR11986:SF79">
    <property type="entry name" value="ACETYLORNITHINE AMINOTRANSFERASE, MITOCHONDRIAL"/>
    <property type="match status" value="1"/>
</dbReference>
<evidence type="ECO:0000256" key="2">
    <source>
        <dbReference type="ARBA" id="ARBA00022576"/>
    </source>
</evidence>
<keyword evidence="4 5" id="KW-0663">Pyridoxal phosphate</keyword>
<dbReference type="SUPFAM" id="SSF53383">
    <property type="entry name" value="PLP-dependent transferases"/>
    <property type="match status" value="1"/>
</dbReference>
<keyword evidence="7" id="KW-1185">Reference proteome</keyword>
<evidence type="ECO:0000313" key="6">
    <source>
        <dbReference type="EMBL" id="KIQ66438.1"/>
    </source>
</evidence>
<dbReference type="PANTHER" id="PTHR11986">
    <property type="entry name" value="AMINOTRANSFERASE CLASS III"/>
    <property type="match status" value="1"/>
</dbReference>
<dbReference type="GO" id="GO:0008483">
    <property type="term" value="F:transaminase activity"/>
    <property type="evidence" value="ECO:0007669"/>
    <property type="project" value="UniProtKB-KW"/>
</dbReference>
<dbReference type="PROSITE" id="PS00600">
    <property type="entry name" value="AA_TRANSFER_CLASS_3"/>
    <property type="match status" value="1"/>
</dbReference>
<dbReference type="Gene3D" id="3.40.640.10">
    <property type="entry name" value="Type I PLP-dependent aspartate aminotransferase-like (Major domain)"/>
    <property type="match status" value="1"/>
</dbReference>
<dbReference type="Proteomes" id="UP000032066">
    <property type="component" value="Unassembled WGS sequence"/>
</dbReference>
<dbReference type="InterPro" id="IPR050103">
    <property type="entry name" value="Class-III_PLP-dep_AT"/>
</dbReference>
<dbReference type="CDD" id="cd00610">
    <property type="entry name" value="OAT_like"/>
    <property type="match status" value="1"/>
</dbReference>
<dbReference type="GO" id="GO:0030170">
    <property type="term" value="F:pyridoxal phosphate binding"/>
    <property type="evidence" value="ECO:0007669"/>
    <property type="project" value="InterPro"/>
</dbReference>
<evidence type="ECO:0000256" key="3">
    <source>
        <dbReference type="ARBA" id="ARBA00022679"/>
    </source>
</evidence>
<dbReference type="FunFam" id="3.40.640.10:FF:000004">
    <property type="entry name" value="Acetylornithine aminotransferase"/>
    <property type="match status" value="1"/>
</dbReference>
<evidence type="ECO:0000313" key="7">
    <source>
        <dbReference type="Proteomes" id="UP000032066"/>
    </source>
</evidence>
<evidence type="ECO:0000256" key="4">
    <source>
        <dbReference type="ARBA" id="ARBA00022898"/>
    </source>
</evidence>
<gene>
    <name evidence="6" type="ORF">TR51_02185</name>
</gene>
<dbReference type="EMBL" id="JXZB01000001">
    <property type="protein sequence ID" value="KIQ66438.1"/>
    <property type="molecule type" value="Genomic_DNA"/>
</dbReference>
<comment type="caution">
    <text evidence="6">The sequence shown here is derived from an EMBL/GenBank/DDBJ whole genome shotgun (WGS) entry which is preliminary data.</text>
</comment>
<dbReference type="Pfam" id="PF00202">
    <property type="entry name" value="Aminotran_3"/>
    <property type="match status" value="1"/>
</dbReference>
<dbReference type="InterPro" id="IPR005814">
    <property type="entry name" value="Aminotrans_3"/>
</dbReference>
<keyword evidence="3 6" id="KW-0808">Transferase</keyword>
<reference evidence="6 7" key="1">
    <citation type="submission" date="2015-02" db="EMBL/GenBank/DDBJ databases">
        <title>Draft genome sequence of Kitasatospora griseola MF730-N6, a bafilomycin, terpentecin and satosporin producer.</title>
        <authorList>
            <person name="Arens J.C."/>
            <person name="Haltli B."/>
            <person name="Kerr R.G."/>
        </authorList>
    </citation>
    <scope>NUCLEOTIDE SEQUENCE [LARGE SCALE GENOMIC DNA]</scope>
    <source>
        <strain evidence="6 7">MF730-N6</strain>
    </source>
</reference>
<name>A0A0D0Q5R9_KITGR</name>
<dbReference type="RefSeq" id="WP_235437729.1">
    <property type="nucleotide sequence ID" value="NZ_JXZB01000001.1"/>
</dbReference>